<accession>A0A8D8LN93</accession>
<name>A0A8D8LN93_9HEMI</name>
<dbReference type="EMBL" id="HBUF01028249">
    <property type="protein sequence ID" value="CAG6613694.1"/>
    <property type="molecule type" value="Transcribed_RNA"/>
</dbReference>
<organism evidence="1">
    <name type="scientific">Cacopsylla melanoneura</name>
    <dbReference type="NCBI Taxonomy" id="428564"/>
    <lineage>
        <taxon>Eukaryota</taxon>
        <taxon>Metazoa</taxon>
        <taxon>Ecdysozoa</taxon>
        <taxon>Arthropoda</taxon>
        <taxon>Hexapoda</taxon>
        <taxon>Insecta</taxon>
        <taxon>Pterygota</taxon>
        <taxon>Neoptera</taxon>
        <taxon>Paraneoptera</taxon>
        <taxon>Hemiptera</taxon>
        <taxon>Sternorrhyncha</taxon>
        <taxon>Psylloidea</taxon>
        <taxon>Psyllidae</taxon>
        <taxon>Psyllinae</taxon>
        <taxon>Cacopsylla</taxon>
    </lineage>
</organism>
<evidence type="ECO:0000313" key="1">
    <source>
        <dbReference type="EMBL" id="CAG6613694.1"/>
    </source>
</evidence>
<dbReference type="AlphaFoldDB" id="A0A8D8LN93"/>
<proteinExistence type="predicted"/>
<reference evidence="1" key="1">
    <citation type="submission" date="2021-05" db="EMBL/GenBank/DDBJ databases">
        <authorList>
            <person name="Alioto T."/>
            <person name="Alioto T."/>
            <person name="Gomez Garrido J."/>
        </authorList>
    </citation>
    <scope>NUCLEOTIDE SEQUENCE</scope>
</reference>
<sequence length="521" mass="59827">MDPDHKRYIPSTYWKQILCSTDYTHNDELFIVVCTKQADLIEFQIDNENNDVKNTNCIDIDYSNVNTMKVFFALNESVGIFYLLHTSGGELVVVEKLKKTLKIKEKIHRVQKFDISDVNNRGRPEVSIWYMNSKEPNLVTDFSDQLIEQGHSDGPCDKLANCLKIQLKMLTDKISGKQALLEDKMKFRDETARSLFRGSEQANLKINSCRQRIFSDKLFIVMELENNANISIVDLKLVLNLKSNLTLYKSFFIETDTPQISEIRTLTHKCLGVVMLDIPVSSSENLILAGTLYYQVKNDRNLTQSVNLVESDETITNNVTSGENTLTKLAQDTKQLSNRLLIPSVELDANRLLDISCQCHVGVNTTVQDLYCIMLALFEKEFIILKMEPLLEMLTTRLRCFKLSVQTGDSSYYYCDQGIFNEHLFSITNSNCLSVYYKNESQITLISILLKDIVKEKEESSIAVDVSKFQTDVSHCLELLRNEILHDTIGGDENPRNFFNVEKKHLFEIQKILSKYQSVEK</sequence>
<protein>
    <submittedName>
        <fullName evidence="1">Uncharacterized protein</fullName>
    </submittedName>
</protein>